<dbReference type="GO" id="GO:0006629">
    <property type="term" value="P:lipid metabolic process"/>
    <property type="evidence" value="ECO:0007669"/>
    <property type="project" value="InterPro"/>
</dbReference>
<sequence length="298" mass="33065">MSVLTEWYNVLSRYYLLMPPLVSIALCFIDAPFGRFSPSTPSVLLVDGIKAWIAMELVSPLCFITAFLTSPLTRSWTSVKRFPLSPQVIYQMKSLNGISVPIPTPPGILVILYFVHYANRAIISPLRTPVRSKSHIIVPLSAITFNAINGPLLGAFCSALAAPFDKTGIGAPSLRVDKVVQNNAIFWLGVIMWGLGFVGNLWHDEILLNIRRKPTSEGMSSSGPDLKKRKTSQRELSSDKPHYAIPYGGLYKFISYPNYFTEWVEWTGYAIASTALANQLPVGHVVYPFLEGRINLGE</sequence>
<evidence type="ECO:0000256" key="3">
    <source>
        <dbReference type="ARBA" id="ARBA00022692"/>
    </source>
</evidence>
<dbReference type="PANTHER" id="PTHR10556:SF43">
    <property type="entry name" value="STEROID 5-ALPHA-REDUCTASE DET2"/>
    <property type="match status" value="1"/>
</dbReference>
<dbReference type="InterPro" id="IPR001104">
    <property type="entry name" value="3-oxo-5_a-steroid_4-DH_C"/>
</dbReference>
<comment type="caution">
    <text evidence="9">The sequence shown here is derived from an EMBL/GenBank/DDBJ whole genome shotgun (WGS) entry which is preliminary data.</text>
</comment>
<feature type="domain" description="3-oxo-5-alpha-steroid 4-dehydrogenase C-terminal" evidence="8">
    <location>
        <begin position="240"/>
        <end position="277"/>
    </location>
</feature>
<feature type="transmembrane region" description="Helical" evidence="7">
    <location>
        <begin position="52"/>
        <end position="74"/>
    </location>
</feature>
<dbReference type="PANTHER" id="PTHR10556">
    <property type="entry name" value="3-OXO-5-ALPHA-STEROID 4-DEHYDROGENASE"/>
    <property type="match status" value="1"/>
</dbReference>
<protein>
    <recommendedName>
        <fullName evidence="8">3-oxo-5-alpha-steroid 4-dehydrogenase C-terminal domain-containing protein</fullName>
    </recommendedName>
</protein>
<reference evidence="9" key="1">
    <citation type="submission" date="2021-10" db="EMBL/GenBank/DDBJ databases">
        <title>De novo Genome Assembly of Clathrus columnatus (Basidiomycota, Fungi) Using Illumina and Nanopore Sequence Data.</title>
        <authorList>
            <person name="Ogiso-Tanaka E."/>
            <person name="Itagaki H."/>
            <person name="Hosoya T."/>
            <person name="Hosaka K."/>
        </authorList>
    </citation>
    <scope>NUCLEOTIDE SEQUENCE</scope>
    <source>
        <strain evidence="9">MO-923</strain>
    </source>
</reference>
<organism evidence="9 10">
    <name type="scientific">Clathrus columnatus</name>
    <dbReference type="NCBI Taxonomy" id="1419009"/>
    <lineage>
        <taxon>Eukaryota</taxon>
        <taxon>Fungi</taxon>
        <taxon>Dikarya</taxon>
        <taxon>Basidiomycota</taxon>
        <taxon>Agaricomycotina</taxon>
        <taxon>Agaricomycetes</taxon>
        <taxon>Phallomycetidae</taxon>
        <taxon>Phallales</taxon>
        <taxon>Clathraceae</taxon>
        <taxon>Clathrus</taxon>
    </lineage>
</organism>
<evidence type="ECO:0000256" key="6">
    <source>
        <dbReference type="SAM" id="MobiDB-lite"/>
    </source>
</evidence>
<feature type="region of interest" description="Disordered" evidence="6">
    <location>
        <begin position="214"/>
        <end position="237"/>
    </location>
</feature>
<feature type="transmembrane region" description="Helical" evidence="7">
    <location>
        <begin position="184"/>
        <end position="203"/>
    </location>
</feature>
<keyword evidence="10" id="KW-1185">Reference proteome</keyword>
<dbReference type="PROSITE" id="PS50244">
    <property type="entry name" value="S5A_REDUCTASE"/>
    <property type="match status" value="1"/>
</dbReference>
<evidence type="ECO:0000259" key="8">
    <source>
        <dbReference type="Pfam" id="PF02544"/>
    </source>
</evidence>
<accession>A0AAV5A991</accession>
<feature type="transmembrane region" description="Helical" evidence="7">
    <location>
        <begin position="136"/>
        <end position="164"/>
    </location>
</feature>
<evidence type="ECO:0000256" key="5">
    <source>
        <dbReference type="ARBA" id="ARBA00023136"/>
    </source>
</evidence>
<dbReference type="AlphaFoldDB" id="A0AAV5A991"/>
<keyword evidence="3 7" id="KW-0812">Transmembrane</keyword>
<dbReference type="EMBL" id="BPWL01000003">
    <property type="protein sequence ID" value="GJJ08470.1"/>
    <property type="molecule type" value="Genomic_DNA"/>
</dbReference>
<evidence type="ECO:0000313" key="9">
    <source>
        <dbReference type="EMBL" id="GJJ08470.1"/>
    </source>
</evidence>
<evidence type="ECO:0000313" key="10">
    <source>
        <dbReference type="Proteomes" id="UP001050691"/>
    </source>
</evidence>
<dbReference type="InterPro" id="IPR039357">
    <property type="entry name" value="SRD5A/TECR"/>
</dbReference>
<feature type="transmembrane region" description="Helical" evidence="7">
    <location>
        <begin position="12"/>
        <end position="31"/>
    </location>
</feature>
<keyword evidence="4 7" id="KW-1133">Transmembrane helix</keyword>
<dbReference type="GO" id="GO:0016020">
    <property type="term" value="C:membrane"/>
    <property type="evidence" value="ECO:0007669"/>
    <property type="project" value="UniProtKB-SubCell"/>
</dbReference>
<comment type="subcellular location">
    <subcellularLocation>
        <location evidence="1">Membrane</location>
        <topology evidence="1">Multi-pass membrane protein</topology>
    </subcellularLocation>
</comment>
<comment type="similarity">
    <text evidence="2">Belongs to the steroid 5-alpha reductase family.</text>
</comment>
<dbReference type="Proteomes" id="UP001050691">
    <property type="component" value="Unassembled WGS sequence"/>
</dbReference>
<dbReference type="Pfam" id="PF02544">
    <property type="entry name" value="Steroid_dh"/>
    <property type="match status" value="1"/>
</dbReference>
<evidence type="ECO:0000256" key="4">
    <source>
        <dbReference type="ARBA" id="ARBA00022989"/>
    </source>
</evidence>
<keyword evidence="5 7" id="KW-0472">Membrane</keyword>
<name>A0AAV5A991_9AGAM</name>
<gene>
    <name evidence="9" type="ORF">Clacol_002688</name>
</gene>
<dbReference type="GO" id="GO:0016627">
    <property type="term" value="F:oxidoreductase activity, acting on the CH-CH group of donors"/>
    <property type="evidence" value="ECO:0007669"/>
    <property type="project" value="InterPro"/>
</dbReference>
<evidence type="ECO:0000256" key="7">
    <source>
        <dbReference type="SAM" id="Phobius"/>
    </source>
</evidence>
<evidence type="ECO:0000256" key="1">
    <source>
        <dbReference type="ARBA" id="ARBA00004141"/>
    </source>
</evidence>
<proteinExistence type="inferred from homology"/>
<evidence type="ECO:0000256" key="2">
    <source>
        <dbReference type="ARBA" id="ARBA00007742"/>
    </source>
</evidence>